<reference evidence="1" key="1">
    <citation type="submission" date="2019-05" db="EMBL/GenBank/DDBJ databases">
        <title>The de novo reference genome and transcriptome assemblies of the wild tomato species Solanum chilense.</title>
        <authorList>
            <person name="Stam R."/>
            <person name="Nosenko T."/>
            <person name="Hoerger A.C."/>
            <person name="Stephan W."/>
            <person name="Seidel M.A."/>
            <person name="Kuhn J.M.M."/>
            <person name="Haberer G."/>
            <person name="Tellier A."/>
        </authorList>
    </citation>
    <scope>NUCLEOTIDE SEQUENCE</scope>
    <source>
        <tissue evidence="1">Mature leaves</tissue>
    </source>
</reference>
<name>A0A6N2BQU2_SOLCI</name>
<proteinExistence type="predicted"/>
<comment type="caution">
    <text evidence="1">The sequence shown here is derived from an EMBL/GenBank/DDBJ whole genome shotgun (WGS) entry which is preliminary data.</text>
</comment>
<dbReference type="AlphaFoldDB" id="A0A6N2BQU2"/>
<evidence type="ECO:0000313" key="1">
    <source>
        <dbReference type="EMBL" id="TMW97456.1"/>
    </source>
</evidence>
<gene>
    <name evidence="1" type="ORF">EJD97_005468</name>
</gene>
<organism evidence="1">
    <name type="scientific">Solanum chilense</name>
    <name type="common">Tomato</name>
    <name type="synonym">Lycopersicon chilense</name>
    <dbReference type="NCBI Taxonomy" id="4083"/>
    <lineage>
        <taxon>Eukaryota</taxon>
        <taxon>Viridiplantae</taxon>
        <taxon>Streptophyta</taxon>
        <taxon>Embryophyta</taxon>
        <taxon>Tracheophyta</taxon>
        <taxon>Spermatophyta</taxon>
        <taxon>Magnoliopsida</taxon>
        <taxon>eudicotyledons</taxon>
        <taxon>Gunneridae</taxon>
        <taxon>Pentapetalae</taxon>
        <taxon>asterids</taxon>
        <taxon>lamiids</taxon>
        <taxon>Solanales</taxon>
        <taxon>Solanaceae</taxon>
        <taxon>Solanoideae</taxon>
        <taxon>Solaneae</taxon>
        <taxon>Solanum</taxon>
        <taxon>Solanum subgen. Lycopersicon</taxon>
    </lineage>
</organism>
<sequence length="62" mass="6905">MGLFVGGFGGFRWWFGMVWKLVGKGTALKVVFSQLFGGFGVGLVKIWRWCSSMEGCTLIVLR</sequence>
<accession>A0A6N2BQU2</accession>
<dbReference type="EMBL" id="RXGB01001804">
    <property type="protein sequence ID" value="TMW97456.1"/>
    <property type="molecule type" value="Genomic_DNA"/>
</dbReference>
<protein>
    <submittedName>
        <fullName evidence="1">Uncharacterized protein</fullName>
    </submittedName>
</protein>